<proteinExistence type="predicted"/>
<protein>
    <submittedName>
        <fullName evidence="2">Uncharacterized protein</fullName>
    </submittedName>
</protein>
<feature type="region of interest" description="Disordered" evidence="1">
    <location>
        <begin position="167"/>
        <end position="706"/>
    </location>
</feature>
<feature type="compositionally biased region" description="Polar residues" evidence="1">
    <location>
        <begin position="318"/>
        <end position="327"/>
    </location>
</feature>
<keyword evidence="3" id="KW-1185">Reference proteome</keyword>
<feature type="compositionally biased region" description="Basic and acidic residues" evidence="1">
    <location>
        <begin position="304"/>
        <end position="313"/>
    </location>
</feature>
<feature type="region of interest" description="Disordered" evidence="1">
    <location>
        <begin position="821"/>
        <end position="993"/>
    </location>
</feature>
<reference evidence="2" key="1">
    <citation type="submission" date="2023-01" db="EMBL/GenBank/DDBJ databases">
        <title>Genome assembly of the deep-sea coral Lophelia pertusa.</title>
        <authorList>
            <person name="Herrera S."/>
            <person name="Cordes E."/>
        </authorList>
    </citation>
    <scope>NUCLEOTIDE SEQUENCE</scope>
    <source>
        <strain evidence="2">USNM1676648</strain>
        <tissue evidence="2">Polyp</tissue>
    </source>
</reference>
<feature type="compositionally biased region" description="Polar residues" evidence="1">
    <location>
        <begin position="831"/>
        <end position="842"/>
    </location>
</feature>
<evidence type="ECO:0000256" key="1">
    <source>
        <dbReference type="SAM" id="MobiDB-lite"/>
    </source>
</evidence>
<feature type="region of interest" description="Disordered" evidence="1">
    <location>
        <begin position="17"/>
        <end position="114"/>
    </location>
</feature>
<feature type="compositionally biased region" description="Polar residues" evidence="1">
    <location>
        <begin position="653"/>
        <end position="662"/>
    </location>
</feature>
<feature type="compositionally biased region" description="Basic and acidic residues" evidence="1">
    <location>
        <begin position="1005"/>
        <end position="1024"/>
    </location>
</feature>
<dbReference type="OrthoDB" id="5970640at2759"/>
<gene>
    <name evidence="2" type="ORF">OS493_036953</name>
</gene>
<dbReference type="EMBL" id="MU825938">
    <property type="protein sequence ID" value="KAJ7382114.1"/>
    <property type="molecule type" value="Genomic_DNA"/>
</dbReference>
<feature type="compositionally biased region" description="Basic residues" evidence="1">
    <location>
        <begin position="910"/>
        <end position="920"/>
    </location>
</feature>
<feature type="region of interest" description="Disordered" evidence="1">
    <location>
        <begin position="1005"/>
        <end position="1025"/>
    </location>
</feature>
<sequence>MEGLWLRERKRILKLPRDPVAHRDPSFLPDPSCKGRNASAIFGAGPSFGLTPAETRPQFRPAPPKRVPEPKKVKRSNSDVALRKRPNLRRKSGDFSQLRKHSESENKSHLNGVTCNGESVTVTLLSPGSEGSDCIDTTGDSVCSSLEEAQDPTEFSNRYPLFIQVKNSSQAPNKARIVKPVGRASNQDTAQDKQPVRPRRSASFSAPRKTATPSRPSQTSPPAQDSLRNGNLRREKSDIVRPRRAQSPATANTTATAIPCPARSKSSSSLKQDNNSVLSPRSQSPAGLQREYSDVTKRRASPSVRREKSDIARPRGQLRTNSPTVSYEDTEGDISRSSSNRSLTSSQLSKSPSKSSIEDNRSRSGSNSEMSKIPSLARSPASTEKPDSHVSRIPSLAKERTPPKSKIPSSNKGQDAAKKSQIPTGRKDSASQKAASRIPASSALSQKRPDSAKENKDPTGVRNGHEPVKQVSKIPSSSKTGIPKSKLPSVTRKDSHNEEQLTQNGDGQAHSPVTKSNIPGVSSTPQGTGIPMGVSRIPSFAKSPGTRTPESKVPTLAGSKGCEPDGPSTNVSRIPTFPSTPPNKPPESKVPVHGGSKIPSSLPIGSKTSGIPKSGGFAGEKLTRKVSSTEKETGIPVASSPVETKSKIPSLPKSMTNGNEQAASKPRTGIPTLGGIRKRPSVDQETPSPTEPATPPSTPIRDTFASSPLDKYIFSEAKKMEQLLRDEPIDVAGIDFGEDEEEFLRQEREIAELEVEHHDKDLRMLDSKEAEDLISEVLKSYAPDINKENQPELEDVNLYTVKDDNRNIKEKVNIDDIVLKPAKSENEVQKESQIQEQLSSKIEQSDKAEHVVSDLKVASKEVKPNGVAETAKLTKNNAPDLKLVIPKAEEKDATKHEGPPIDTLGEYAQHARRSRSRQRKIVSPDSDEPEKEFVAETEKEPEKQAENSASKEQHKKDIKKDKYGTAPFESEKKPKEASKSSKAKHAKSDKPKFVIESSLGKDFYATRKSSESVESRDSAHDDAVKSSFKPELSALVFENKVAREPFTLKHTDKPSAEEAVSLEEAEFEDVDLKSEQGLKNVNREISRSVDELDEKTVKCMCGRGGKCSIM</sequence>
<feature type="compositionally biased region" description="Polar residues" evidence="1">
    <location>
        <begin position="211"/>
        <end position="229"/>
    </location>
</feature>
<name>A0A9W9ZJJ3_9CNID</name>
<feature type="compositionally biased region" description="Basic and acidic residues" evidence="1">
    <location>
        <begin position="621"/>
        <end position="633"/>
    </location>
</feature>
<feature type="compositionally biased region" description="Basic and acidic residues" evidence="1">
    <location>
        <begin position="843"/>
        <end position="863"/>
    </location>
</feature>
<feature type="compositionally biased region" description="Low complexity" evidence="1">
    <location>
        <begin position="335"/>
        <end position="355"/>
    </location>
</feature>
<feature type="compositionally biased region" description="Basic and acidic residues" evidence="1">
    <location>
        <begin position="447"/>
        <end position="468"/>
    </location>
</feature>
<feature type="compositionally biased region" description="Pro residues" evidence="1">
    <location>
        <begin position="689"/>
        <end position="698"/>
    </location>
</feature>
<comment type="caution">
    <text evidence="2">The sequence shown here is derived from an EMBL/GenBank/DDBJ whole genome shotgun (WGS) entry which is preliminary data.</text>
</comment>
<feature type="compositionally biased region" description="Polar residues" evidence="1">
    <location>
        <begin position="500"/>
        <end position="527"/>
    </location>
</feature>
<feature type="compositionally biased region" description="Polar residues" evidence="1">
    <location>
        <begin position="264"/>
        <end position="286"/>
    </location>
</feature>
<feature type="compositionally biased region" description="Basic and acidic residues" evidence="1">
    <location>
        <begin position="821"/>
        <end position="830"/>
    </location>
</feature>
<evidence type="ECO:0000313" key="2">
    <source>
        <dbReference type="EMBL" id="KAJ7382114.1"/>
    </source>
</evidence>
<dbReference type="Proteomes" id="UP001163046">
    <property type="component" value="Unassembled WGS sequence"/>
</dbReference>
<accession>A0A9W9ZJJ3</accession>
<feature type="compositionally biased region" description="Basic and acidic residues" evidence="1">
    <location>
        <begin position="887"/>
        <end position="899"/>
    </location>
</feature>
<feature type="compositionally biased region" description="Basic and acidic residues" evidence="1">
    <location>
        <begin position="232"/>
        <end position="241"/>
    </location>
</feature>
<organism evidence="2 3">
    <name type="scientific">Desmophyllum pertusum</name>
    <dbReference type="NCBI Taxonomy" id="174260"/>
    <lineage>
        <taxon>Eukaryota</taxon>
        <taxon>Metazoa</taxon>
        <taxon>Cnidaria</taxon>
        <taxon>Anthozoa</taxon>
        <taxon>Hexacorallia</taxon>
        <taxon>Scleractinia</taxon>
        <taxon>Caryophylliina</taxon>
        <taxon>Caryophylliidae</taxon>
        <taxon>Desmophyllum</taxon>
    </lineage>
</organism>
<evidence type="ECO:0000313" key="3">
    <source>
        <dbReference type="Proteomes" id="UP001163046"/>
    </source>
</evidence>
<feature type="compositionally biased region" description="Basic and acidic residues" evidence="1">
    <location>
        <begin position="931"/>
        <end position="979"/>
    </location>
</feature>
<dbReference type="AlphaFoldDB" id="A0A9W9ZJJ3"/>